<dbReference type="InterPro" id="IPR045667">
    <property type="entry name" value="ORC3_N"/>
</dbReference>
<evidence type="ECO:0000256" key="1">
    <source>
        <dbReference type="ARBA" id="ARBA00004123"/>
    </source>
</evidence>
<organism evidence="9 10">
    <name type="scientific">Setomelanomma holmii</name>
    <dbReference type="NCBI Taxonomy" id="210430"/>
    <lineage>
        <taxon>Eukaryota</taxon>
        <taxon>Fungi</taxon>
        <taxon>Dikarya</taxon>
        <taxon>Ascomycota</taxon>
        <taxon>Pezizomycotina</taxon>
        <taxon>Dothideomycetes</taxon>
        <taxon>Pleosporomycetidae</taxon>
        <taxon>Pleosporales</taxon>
        <taxon>Pleosporineae</taxon>
        <taxon>Phaeosphaeriaceae</taxon>
        <taxon>Setomelanomma</taxon>
    </lineage>
</organism>
<evidence type="ECO:0000256" key="5">
    <source>
        <dbReference type="ARBA" id="ARBA00023242"/>
    </source>
</evidence>
<protein>
    <recommendedName>
        <fullName evidence="11">Origin recognition complex subunit 3</fullName>
    </recommendedName>
</protein>
<feature type="domain" description="Origin recognition complex subunit 3 N-terminal" evidence="7">
    <location>
        <begin position="4"/>
        <end position="306"/>
    </location>
</feature>
<dbReference type="GO" id="GO:0031261">
    <property type="term" value="C:DNA replication preinitiation complex"/>
    <property type="evidence" value="ECO:0007669"/>
    <property type="project" value="TreeGrafter"/>
</dbReference>
<evidence type="ECO:0000313" key="10">
    <source>
        <dbReference type="Proteomes" id="UP000799777"/>
    </source>
</evidence>
<evidence type="ECO:0000259" key="7">
    <source>
        <dbReference type="Pfam" id="PF07034"/>
    </source>
</evidence>
<dbReference type="PANTHER" id="PTHR12748:SF0">
    <property type="entry name" value="ORIGIN RECOGNITION COMPLEX SUBUNIT 3"/>
    <property type="match status" value="1"/>
</dbReference>
<evidence type="ECO:0000259" key="8">
    <source>
        <dbReference type="Pfam" id="PF18137"/>
    </source>
</evidence>
<dbReference type="Proteomes" id="UP000799777">
    <property type="component" value="Unassembled WGS sequence"/>
</dbReference>
<evidence type="ECO:0000256" key="6">
    <source>
        <dbReference type="SAM" id="MobiDB-lite"/>
    </source>
</evidence>
<dbReference type="EMBL" id="ML978242">
    <property type="protein sequence ID" value="KAF2026488.1"/>
    <property type="molecule type" value="Genomic_DNA"/>
</dbReference>
<dbReference type="InterPro" id="IPR040855">
    <property type="entry name" value="ORC_WH_C"/>
</dbReference>
<dbReference type="GO" id="GO:0003688">
    <property type="term" value="F:DNA replication origin binding"/>
    <property type="evidence" value="ECO:0007669"/>
    <property type="project" value="TreeGrafter"/>
</dbReference>
<keyword evidence="3" id="KW-0235">DNA replication</keyword>
<dbReference type="GO" id="GO:0005656">
    <property type="term" value="C:nuclear pre-replicative complex"/>
    <property type="evidence" value="ECO:0007669"/>
    <property type="project" value="TreeGrafter"/>
</dbReference>
<evidence type="ECO:0000256" key="4">
    <source>
        <dbReference type="ARBA" id="ARBA00023125"/>
    </source>
</evidence>
<sequence length="666" mass="74763">MEHQRCYIYEPPQIEERAPKRQRTSKYNPHAQLPERLQTCRRLWSQQEERIQAKADSTVQQNIVDFVSSAASATPDEPKFAIPTGLIIAGPSIASHGLFFGRLGQRIRDDTNSAYVVLTSGESPNLKSVLKNLIKKVTSLHEDDDDEDTDRPATSSRHGPKLLNYDLGRVQEWRKKSRVSSIVVAFQDSEAFDARLLADVVDLFHSWLDRLPLILLFGIATSAESFEDRLSGNSLRYLEGEKFDVTQSDDIIEKLFSATVASTDARLHIGPNLCRRMLDRQKDHVQNVQDFCDGLKYAYMSHFYASIPSIVLLDSTQPIEVQTEAYEAVRILPSFRQQIEDMLEDQQAAEVRDLLQSDDRLSDLISDSIKTNQHSLSTLSHAARVLSSVRASLQMSPNVRFSTIWTRAATGDMAGSPILRETMLSVKKIPSDRFVKLLVDMTGLQGDYLSVDLDTFQRELDTLVQRNDTATPLRTQHDVRNDSLRTTVVAQKVLLSKHKAALSEQDKAYSDLVGRFHDELDAYFESAFIDPQTLVLSEVSIYDLKSPHTEVFQPRPRFAIERALATPHDYLGCECCSGVDGAEAALNATKPATAIVYQMYLESGALLNVSDLWSAFNAIAGDGDEDGESKTMALFQRALAELKYLGLLKPSRKKTDHVSKTMWKGL</sequence>
<evidence type="ECO:0000313" key="9">
    <source>
        <dbReference type="EMBL" id="KAF2026488.1"/>
    </source>
</evidence>
<reference evidence="9" key="1">
    <citation type="journal article" date="2020" name="Stud. Mycol.">
        <title>101 Dothideomycetes genomes: a test case for predicting lifestyles and emergence of pathogens.</title>
        <authorList>
            <person name="Haridas S."/>
            <person name="Albert R."/>
            <person name="Binder M."/>
            <person name="Bloem J."/>
            <person name="Labutti K."/>
            <person name="Salamov A."/>
            <person name="Andreopoulos B."/>
            <person name="Baker S."/>
            <person name="Barry K."/>
            <person name="Bills G."/>
            <person name="Bluhm B."/>
            <person name="Cannon C."/>
            <person name="Castanera R."/>
            <person name="Culley D."/>
            <person name="Daum C."/>
            <person name="Ezra D."/>
            <person name="Gonzalez J."/>
            <person name="Henrissat B."/>
            <person name="Kuo A."/>
            <person name="Liang C."/>
            <person name="Lipzen A."/>
            <person name="Lutzoni F."/>
            <person name="Magnuson J."/>
            <person name="Mondo S."/>
            <person name="Nolan M."/>
            <person name="Ohm R."/>
            <person name="Pangilinan J."/>
            <person name="Park H.-J."/>
            <person name="Ramirez L."/>
            <person name="Alfaro M."/>
            <person name="Sun H."/>
            <person name="Tritt A."/>
            <person name="Yoshinaga Y."/>
            <person name="Zwiers L.-H."/>
            <person name="Turgeon B."/>
            <person name="Goodwin S."/>
            <person name="Spatafora J."/>
            <person name="Crous P."/>
            <person name="Grigoriev I."/>
        </authorList>
    </citation>
    <scope>NUCLEOTIDE SEQUENCE</scope>
    <source>
        <strain evidence="9">CBS 110217</strain>
    </source>
</reference>
<proteinExistence type="inferred from homology"/>
<dbReference type="CDD" id="cd20704">
    <property type="entry name" value="Orc3"/>
    <property type="match status" value="1"/>
</dbReference>
<dbReference type="PANTHER" id="PTHR12748">
    <property type="entry name" value="ORIGIN RECOGNITION COMPLEX SUBUNIT 3"/>
    <property type="match status" value="1"/>
</dbReference>
<accession>A0A9P4H169</accession>
<evidence type="ECO:0008006" key="11">
    <source>
        <dbReference type="Google" id="ProtNLM"/>
    </source>
</evidence>
<dbReference type="OrthoDB" id="10265211at2759"/>
<feature type="domain" description="Origin recognition complex subunit 3 winged helix C-terminal" evidence="8">
    <location>
        <begin position="557"/>
        <end position="663"/>
    </location>
</feature>
<dbReference type="GO" id="GO:0006270">
    <property type="term" value="P:DNA replication initiation"/>
    <property type="evidence" value="ECO:0007669"/>
    <property type="project" value="TreeGrafter"/>
</dbReference>
<comment type="caution">
    <text evidence="9">The sequence shown here is derived from an EMBL/GenBank/DDBJ whole genome shotgun (WGS) entry which is preliminary data.</text>
</comment>
<evidence type="ECO:0000256" key="3">
    <source>
        <dbReference type="ARBA" id="ARBA00022705"/>
    </source>
</evidence>
<gene>
    <name evidence="9" type="ORF">EK21DRAFT_74048</name>
</gene>
<feature type="region of interest" description="Disordered" evidence="6">
    <location>
        <begin position="141"/>
        <end position="160"/>
    </location>
</feature>
<keyword evidence="10" id="KW-1185">Reference proteome</keyword>
<dbReference type="GO" id="GO:0005664">
    <property type="term" value="C:nuclear origin of replication recognition complex"/>
    <property type="evidence" value="ECO:0007669"/>
    <property type="project" value="InterPro"/>
</dbReference>
<name>A0A9P4H169_9PLEO</name>
<dbReference type="AlphaFoldDB" id="A0A9P4H169"/>
<dbReference type="Pfam" id="PF18137">
    <property type="entry name" value="WHD_ORC"/>
    <property type="match status" value="1"/>
</dbReference>
<dbReference type="InterPro" id="IPR020795">
    <property type="entry name" value="ORC3"/>
</dbReference>
<keyword evidence="5" id="KW-0539">Nucleus</keyword>
<evidence type="ECO:0000256" key="2">
    <source>
        <dbReference type="ARBA" id="ARBA00010977"/>
    </source>
</evidence>
<comment type="subcellular location">
    <subcellularLocation>
        <location evidence="1">Nucleus</location>
    </subcellularLocation>
</comment>
<dbReference type="Pfam" id="PF07034">
    <property type="entry name" value="ORC3_N"/>
    <property type="match status" value="1"/>
</dbReference>
<comment type="similarity">
    <text evidence="2">Belongs to the ORC3 family.</text>
</comment>
<keyword evidence="4" id="KW-0238">DNA-binding</keyword>